<evidence type="ECO:0000313" key="10">
    <source>
        <dbReference type="EMBL" id="KKK21997.1"/>
    </source>
</evidence>
<dbReference type="PANTHER" id="PTHR13044">
    <property type="entry name" value="ACTIVATING TRANSCRIPTION FACTOR ATF 4/5"/>
    <property type="match status" value="1"/>
</dbReference>
<organism evidence="10 11">
    <name type="scientific">Aspergillus ochraceoroseus</name>
    <dbReference type="NCBI Taxonomy" id="138278"/>
    <lineage>
        <taxon>Eukaryota</taxon>
        <taxon>Fungi</taxon>
        <taxon>Dikarya</taxon>
        <taxon>Ascomycota</taxon>
        <taxon>Pezizomycotina</taxon>
        <taxon>Eurotiomycetes</taxon>
        <taxon>Eurotiomycetidae</taxon>
        <taxon>Eurotiales</taxon>
        <taxon>Aspergillaceae</taxon>
        <taxon>Aspergillus</taxon>
        <taxon>Aspergillus subgen. Nidulantes</taxon>
    </lineage>
</organism>
<dbReference type="EMBL" id="JYKN01001023">
    <property type="protein sequence ID" value="KKK21997.1"/>
    <property type="molecule type" value="Genomic_DNA"/>
</dbReference>
<dbReference type="Pfam" id="PF07716">
    <property type="entry name" value="bZIP_2"/>
    <property type="match status" value="1"/>
</dbReference>
<dbReference type="VEuPathDB" id="FungiDB:P175DRAFT_0509325"/>
<dbReference type="GO" id="GO:0000977">
    <property type="term" value="F:RNA polymerase II transcription regulatory region sequence-specific DNA binding"/>
    <property type="evidence" value="ECO:0007669"/>
    <property type="project" value="TreeGrafter"/>
</dbReference>
<dbReference type="SMART" id="SM00338">
    <property type="entry name" value="BRLZ"/>
    <property type="match status" value="1"/>
</dbReference>
<dbReference type="CDD" id="cd14705">
    <property type="entry name" value="bZIP_Zip1"/>
    <property type="match status" value="1"/>
</dbReference>
<feature type="coiled-coil region" evidence="6">
    <location>
        <begin position="233"/>
        <end position="267"/>
    </location>
</feature>
<dbReference type="OrthoDB" id="1939598at2759"/>
<accession>A0A0F8XEI5</accession>
<feature type="non-terminal residue" evidence="10">
    <location>
        <position position="1"/>
    </location>
</feature>
<feature type="transmembrane region" description="Helical" evidence="8">
    <location>
        <begin position="94"/>
        <end position="115"/>
    </location>
</feature>
<evidence type="ECO:0000256" key="7">
    <source>
        <dbReference type="SAM" id="MobiDB-lite"/>
    </source>
</evidence>
<comment type="caution">
    <text evidence="10">The sequence shown here is derived from an EMBL/GenBank/DDBJ whole genome shotgun (WGS) entry which is preliminary data.</text>
</comment>
<evidence type="ECO:0000259" key="9">
    <source>
        <dbReference type="PROSITE" id="PS50217"/>
    </source>
</evidence>
<proteinExistence type="predicted"/>
<sequence length="315" mass="35112">NMSEENIVRQAASSFDKLENFNFLLSRHDPAVAKSRHYSFDADTAGLASFSSLNMDYDQTEGMGGISVSSYDSIEDERSPIDVRGYPYHGKCGFSVPFALTFLLITIAPFLSPYLSVSFTYTLLYWTAGDKTINYSMPEMLSYSAHHVYPTISCGPDDLNHGPGTLTPSDVSSSISPPNGQIGNSKYSTQISGDHIATALDQEDYSRRAVEEDRRRRNTAASARFRMKKKQREQALERTVRETTEKNATLEARVAQLEMENRWLKNLLTEKHEATSTRMPPPPTTDHAMSHQNTTVVGSGQKHIQPKKKGVGTDN</sequence>
<evidence type="ECO:0000256" key="6">
    <source>
        <dbReference type="SAM" id="Coils"/>
    </source>
</evidence>
<dbReference type="Proteomes" id="UP000034947">
    <property type="component" value="Unassembled WGS sequence"/>
</dbReference>
<keyword evidence="8" id="KW-1133">Transmembrane helix</keyword>
<dbReference type="FunFam" id="1.20.5.170:FF:000075">
    <property type="entry name" value="BZIP transcription factor (MetR)"/>
    <property type="match status" value="1"/>
</dbReference>
<evidence type="ECO:0000256" key="2">
    <source>
        <dbReference type="ARBA" id="ARBA00023015"/>
    </source>
</evidence>
<feature type="compositionally biased region" description="Polar residues" evidence="7">
    <location>
        <begin position="166"/>
        <end position="185"/>
    </location>
</feature>
<dbReference type="AlphaFoldDB" id="A0A0F8XEI5"/>
<keyword evidence="5" id="KW-0539">Nucleus</keyword>
<reference evidence="10 11" key="1">
    <citation type="submission" date="2015-02" db="EMBL/GenBank/DDBJ databases">
        <title>Draft Genome Sequences of Two Closely-Related Aflatoxigenic Aspergillus Species Obtained from the Cote d'Ivoire.</title>
        <authorList>
            <person name="Moore G.G."/>
            <person name="Beltz S.B."/>
            <person name="Mack B.M."/>
        </authorList>
    </citation>
    <scope>NUCLEOTIDE SEQUENCE [LARGE SCALE GENOMIC DNA]</scope>
    <source>
        <strain evidence="10 11">SRRC1432</strain>
    </source>
</reference>
<dbReference type="PROSITE" id="PS00036">
    <property type="entry name" value="BZIP_BASIC"/>
    <property type="match status" value="1"/>
</dbReference>
<feature type="domain" description="BZIP" evidence="9">
    <location>
        <begin position="208"/>
        <end position="271"/>
    </location>
</feature>
<feature type="region of interest" description="Disordered" evidence="7">
    <location>
        <begin position="207"/>
        <end position="226"/>
    </location>
</feature>
<dbReference type="PROSITE" id="PS50217">
    <property type="entry name" value="BZIP"/>
    <property type="match status" value="1"/>
</dbReference>
<dbReference type="InterPro" id="IPR004827">
    <property type="entry name" value="bZIP"/>
</dbReference>
<keyword evidence="4" id="KW-0804">Transcription</keyword>
<evidence type="ECO:0000313" key="11">
    <source>
        <dbReference type="Proteomes" id="UP000034947"/>
    </source>
</evidence>
<dbReference type="SUPFAM" id="SSF57959">
    <property type="entry name" value="Leucine zipper domain"/>
    <property type="match status" value="1"/>
</dbReference>
<keyword evidence="2" id="KW-0805">Transcription regulation</keyword>
<dbReference type="PANTHER" id="PTHR13044:SF14">
    <property type="entry name" value="CRYPTOCEPHAL, ISOFORM A"/>
    <property type="match status" value="1"/>
</dbReference>
<dbReference type="Gene3D" id="1.20.5.170">
    <property type="match status" value="1"/>
</dbReference>
<feature type="region of interest" description="Disordered" evidence="7">
    <location>
        <begin position="271"/>
        <end position="315"/>
    </location>
</feature>
<comment type="subcellular location">
    <subcellularLocation>
        <location evidence="1">Nucleus</location>
    </subcellularLocation>
</comment>
<evidence type="ECO:0000256" key="1">
    <source>
        <dbReference type="ARBA" id="ARBA00004123"/>
    </source>
</evidence>
<keyword evidence="3" id="KW-0238">DNA-binding</keyword>
<dbReference type="InterPro" id="IPR046347">
    <property type="entry name" value="bZIP_sf"/>
</dbReference>
<dbReference type="GO" id="GO:0001228">
    <property type="term" value="F:DNA-binding transcription activator activity, RNA polymerase II-specific"/>
    <property type="evidence" value="ECO:0007669"/>
    <property type="project" value="TreeGrafter"/>
</dbReference>
<evidence type="ECO:0000256" key="8">
    <source>
        <dbReference type="SAM" id="Phobius"/>
    </source>
</evidence>
<evidence type="ECO:0000256" key="5">
    <source>
        <dbReference type="ARBA" id="ARBA00023242"/>
    </source>
</evidence>
<keyword evidence="11" id="KW-1185">Reference proteome</keyword>
<protein>
    <submittedName>
        <fullName evidence="10">Putative bZIP transcription factor</fullName>
    </submittedName>
</protein>
<feature type="region of interest" description="Disordered" evidence="7">
    <location>
        <begin position="159"/>
        <end position="185"/>
    </location>
</feature>
<evidence type="ECO:0000256" key="4">
    <source>
        <dbReference type="ARBA" id="ARBA00023163"/>
    </source>
</evidence>
<evidence type="ECO:0000256" key="3">
    <source>
        <dbReference type="ARBA" id="ARBA00023125"/>
    </source>
</evidence>
<keyword evidence="8" id="KW-0812">Transmembrane</keyword>
<keyword evidence="8" id="KW-0472">Membrane</keyword>
<dbReference type="GO" id="GO:0005634">
    <property type="term" value="C:nucleus"/>
    <property type="evidence" value="ECO:0007669"/>
    <property type="project" value="UniProtKB-SubCell"/>
</dbReference>
<feature type="compositionally biased region" description="Basic residues" evidence="7">
    <location>
        <begin position="304"/>
        <end position="315"/>
    </location>
</feature>
<name>A0A0F8XEI5_9EURO</name>
<gene>
    <name evidence="10" type="ORF">AOCH_006928</name>
</gene>
<keyword evidence="6" id="KW-0175">Coiled coil</keyword>